<comment type="caution">
    <text evidence="1">The sequence shown here is derived from an EMBL/GenBank/DDBJ whole genome shotgun (WGS) entry which is preliminary data.</text>
</comment>
<evidence type="ECO:0000313" key="2">
    <source>
        <dbReference type="Proteomes" id="UP000821845"/>
    </source>
</evidence>
<gene>
    <name evidence="1" type="ORF">HPB50_014475</name>
</gene>
<reference evidence="1" key="1">
    <citation type="submission" date="2020-05" db="EMBL/GenBank/DDBJ databases">
        <title>Large-scale comparative analyses of tick genomes elucidate their genetic diversity and vector capacities.</title>
        <authorList>
            <person name="Jia N."/>
            <person name="Wang J."/>
            <person name="Shi W."/>
            <person name="Du L."/>
            <person name="Sun Y."/>
            <person name="Zhan W."/>
            <person name="Jiang J."/>
            <person name="Wang Q."/>
            <person name="Zhang B."/>
            <person name="Ji P."/>
            <person name="Sakyi L.B."/>
            <person name="Cui X."/>
            <person name="Yuan T."/>
            <person name="Jiang B."/>
            <person name="Yang W."/>
            <person name="Lam T.T.-Y."/>
            <person name="Chang Q."/>
            <person name="Ding S."/>
            <person name="Wang X."/>
            <person name="Zhu J."/>
            <person name="Ruan X."/>
            <person name="Zhao L."/>
            <person name="Wei J."/>
            <person name="Que T."/>
            <person name="Du C."/>
            <person name="Cheng J."/>
            <person name="Dai P."/>
            <person name="Han X."/>
            <person name="Huang E."/>
            <person name="Gao Y."/>
            <person name="Liu J."/>
            <person name="Shao H."/>
            <person name="Ye R."/>
            <person name="Li L."/>
            <person name="Wei W."/>
            <person name="Wang X."/>
            <person name="Wang C."/>
            <person name="Yang T."/>
            <person name="Huo Q."/>
            <person name="Li W."/>
            <person name="Guo W."/>
            <person name="Chen H."/>
            <person name="Zhou L."/>
            <person name="Ni X."/>
            <person name="Tian J."/>
            <person name="Zhou Y."/>
            <person name="Sheng Y."/>
            <person name="Liu T."/>
            <person name="Pan Y."/>
            <person name="Xia L."/>
            <person name="Li J."/>
            <person name="Zhao F."/>
            <person name="Cao W."/>
        </authorList>
    </citation>
    <scope>NUCLEOTIDE SEQUENCE</scope>
    <source>
        <strain evidence="1">Hyas-2018</strain>
    </source>
</reference>
<name>A0ACB7SYN8_HYAAI</name>
<dbReference type="EMBL" id="CM023482">
    <property type="protein sequence ID" value="KAH6938884.1"/>
    <property type="molecule type" value="Genomic_DNA"/>
</dbReference>
<accession>A0ACB7SYN8</accession>
<organism evidence="1 2">
    <name type="scientific">Hyalomma asiaticum</name>
    <name type="common">Tick</name>
    <dbReference type="NCBI Taxonomy" id="266040"/>
    <lineage>
        <taxon>Eukaryota</taxon>
        <taxon>Metazoa</taxon>
        <taxon>Ecdysozoa</taxon>
        <taxon>Arthropoda</taxon>
        <taxon>Chelicerata</taxon>
        <taxon>Arachnida</taxon>
        <taxon>Acari</taxon>
        <taxon>Parasitiformes</taxon>
        <taxon>Ixodida</taxon>
        <taxon>Ixodoidea</taxon>
        <taxon>Ixodidae</taxon>
        <taxon>Hyalomminae</taxon>
        <taxon>Hyalomma</taxon>
    </lineage>
</organism>
<dbReference type="Proteomes" id="UP000821845">
    <property type="component" value="Chromosome 2"/>
</dbReference>
<sequence>MPIAIIDDILYHTDETSGAQAIVVPAKIRQAVLEVHDGGGHMDVTRTLTKMIERYWWPDLASSVTRYVTACQICQSSNRPVSKSVGKMGLMPVSCSFRLNCP</sequence>
<keyword evidence="2" id="KW-1185">Reference proteome</keyword>
<protein>
    <submittedName>
        <fullName evidence="1">Uncharacterized protein</fullName>
    </submittedName>
</protein>
<evidence type="ECO:0000313" key="1">
    <source>
        <dbReference type="EMBL" id="KAH6938884.1"/>
    </source>
</evidence>
<proteinExistence type="predicted"/>